<dbReference type="Proteomes" id="UP000198850">
    <property type="component" value="Unassembled WGS sequence"/>
</dbReference>
<dbReference type="InterPro" id="IPR026876">
    <property type="entry name" value="Fn3_assoc_repeat"/>
</dbReference>
<dbReference type="InterPro" id="IPR029018">
    <property type="entry name" value="Hex-like_dom2"/>
</dbReference>
<evidence type="ECO:0000256" key="7">
    <source>
        <dbReference type="SAM" id="SignalP"/>
    </source>
</evidence>
<dbReference type="AlphaFoldDB" id="A0A1H3WGT8"/>
<evidence type="ECO:0000256" key="3">
    <source>
        <dbReference type="ARBA" id="ARBA00012663"/>
    </source>
</evidence>
<dbReference type="InterPro" id="IPR025705">
    <property type="entry name" value="Beta_hexosaminidase_sua/sub"/>
</dbReference>
<dbReference type="GO" id="GO:0004563">
    <property type="term" value="F:beta-N-acetylhexosaminidase activity"/>
    <property type="evidence" value="ECO:0007669"/>
    <property type="project" value="UniProtKB-EC"/>
</dbReference>
<dbReference type="Pfam" id="PF00728">
    <property type="entry name" value="Glyco_hydro_20"/>
    <property type="match status" value="1"/>
</dbReference>
<dbReference type="GO" id="GO:0030203">
    <property type="term" value="P:glycosaminoglycan metabolic process"/>
    <property type="evidence" value="ECO:0007669"/>
    <property type="project" value="TreeGrafter"/>
</dbReference>
<comment type="similarity">
    <text evidence="2">Belongs to the glycosyl hydrolase 20 family.</text>
</comment>
<evidence type="ECO:0000259" key="9">
    <source>
        <dbReference type="Pfam" id="PF02838"/>
    </source>
</evidence>
<evidence type="ECO:0000256" key="1">
    <source>
        <dbReference type="ARBA" id="ARBA00001231"/>
    </source>
</evidence>
<dbReference type="Gene3D" id="3.20.20.80">
    <property type="entry name" value="Glycosidases"/>
    <property type="match status" value="1"/>
</dbReference>
<sequence>MKKVISGLILAFVTLSVNAQTDENLGIIPAPVTLERQSGFFKLDKTVVLISNEVPNTATADMLNAFITGKGGFALRTTKSAAGTERAILLTADGADKLPEEGYKLTVNAKTITVTGKGAGLFYGVQSLMQMMPEKKGQEIDIPASVIMDYPRFKYRGMHLDVGRHFFSVAFVKKYLDLMAQYKLNNFHWHLTEDQGWRIEIKKYPKLTSVGSERAGTIIGHHPGVTTDNTPYKGFYTQNEVKEVVAYAAKKFINVIPEIEMPGHASAAIAAYPQLSCFPDRDTYIDPKAPWTGSRKGKQLQQTWGVFDDVFAPTEYTFGFLEDVLDEVMALFPSKYIHIGGDESPKEYWKQSPFCQQLIKEKGLKDEHGLQSYFISRIEKYINSKGRNIIGWDEILEGGLAPNATVMSWRGVEGGIAAAKLNHNVIMTPGSNGLYVDHAQSPSPDEPVNIGGMSPYSKVYAYDPVPAELSDDQKKFIEGVQANIWTEYVESNEKLEYQVFPRMLALSEIAWSPVSRKDYKNFSEERIPLHLAKLDKAGVHFWVPTPLGQSDKQIDGEEITADLKAPVLGSKVYYTLDGTRPSEVSNSVKTPLKISVPKGKKLELKTIVYTLTGRSSVVTTTVLNNEAK</sequence>
<keyword evidence="7" id="KW-0732">Signal</keyword>
<evidence type="ECO:0000256" key="5">
    <source>
        <dbReference type="ARBA" id="ARBA00023295"/>
    </source>
</evidence>
<dbReference type="GO" id="GO:0016020">
    <property type="term" value="C:membrane"/>
    <property type="evidence" value="ECO:0007669"/>
    <property type="project" value="TreeGrafter"/>
</dbReference>
<evidence type="ECO:0000256" key="4">
    <source>
        <dbReference type="ARBA" id="ARBA00022801"/>
    </source>
</evidence>
<dbReference type="InterPro" id="IPR015883">
    <property type="entry name" value="Glyco_hydro_20_cat"/>
</dbReference>
<feature type="domain" description="Glycoside hydrolase family 20 catalytic" evidence="8">
    <location>
        <begin position="153"/>
        <end position="513"/>
    </location>
</feature>
<comment type="catalytic activity">
    <reaction evidence="1">
        <text>Hydrolysis of terminal non-reducing N-acetyl-D-hexosamine residues in N-acetyl-beta-D-hexosaminides.</text>
        <dbReference type="EC" id="3.2.1.52"/>
    </reaction>
</comment>
<dbReference type="OrthoDB" id="1006965at2"/>
<keyword evidence="4" id="KW-0378">Hydrolase</keyword>
<evidence type="ECO:0000313" key="11">
    <source>
        <dbReference type="Proteomes" id="UP000198850"/>
    </source>
</evidence>
<dbReference type="InterPro" id="IPR015882">
    <property type="entry name" value="HEX_bac_N"/>
</dbReference>
<keyword evidence="5" id="KW-0326">Glycosidase</keyword>
<accession>A0A1H3WGT8</accession>
<feature type="chain" id="PRO_5011462078" description="beta-N-acetylhexosaminidase" evidence="7">
    <location>
        <begin position="20"/>
        <end position="628"/>
    </location>
</feature>
<feature type="signal peptide" evidence="7">
    <location>
        <begin position="1"/>
        <end position="19"/>
    </location>
</feature>
<dbReference type="PANTHER" id="PTHR22600:SF57">
    <property type="entry name" value="BETA-N-ACETYLHEXOSAMINIDASE"/>
    <property type="match status" value="1"/>
</dbReference>
<dbReference type="RefSeq" id="WP_090554353.1">
    <property type="nucleotide sequence ID" value="NZ_FNRA01000001.1"/>
</dbReference>
<dbReference type="EMBL" id="FNRA01000001">
    <property type="protein sequence ID" value="SDZ86021.1"/>
    <property type="molecule type" value="Genomic_DNA"/>
</dbReference>
<feature type="domain" description="Beta-hexosaminidase bacterial type N-terminal" evidence="9">
    <location>
        <begin position="26"/>
        <end position="150"/>
    </location>
</feature>
<evidence type="ECO:0000256" key="6">
    <source>
        <dbReference type="PIRSR" id="PIRSR625705-1"/>
    </source>
</evidence>
<keyword evidence="11" id="KW-1185">Reference proteome</keyword>
<dbReference type="GO" id="GO:0005975">
    <property type="term" value="P:carbohydrate metabolic process"/>
    <property type="evidence" value="ECO:0007669"/>
    <property type="project" value="InterPro"/>
</dbReference>
<dbReference type="Pfam" id="PF13287">
    <property type="entry name" value="Fn3_assoc"/>
    <property type="match status" value="1"/>
</dbReference>
<evidence type="ECO:0000256" key="2">
    <source>
        <dbReference type="ARBA" id="ARBA00006285"/>
    </source>
</evidence>
<dbReference type="SUPFAM" id="SSF55545">
    <property type="entry name" value="beta-N-acetylhexosaminidase-like domain"/>
    <property type="match status" value="1"/>
</dbReference>
<evidence type="ECO:0000313" key="10">
    <source>
        <dbReference type="EMBL" id="SDZ86021.1"/>
    </source>
</evidence>
<proteinExistence type="inferred from homology"/>
<protein>
    <recommendedName>
        <fullName evidence="3">beta-N-acetylhexosaminidase</fullName>
        <ecNumber evidence="3">3.2.1.52</ecNumber>
    </recommendedName>
</protein>
<organism evidence="10 11">
    <name type="scientific">Pedobacter hartonius</name>
    <dbReference type="NCBI Taxonomy" id="425514"/>
    <lineage>
        <taxon>Bacteria</taxon>
        <taxon>Pseudomonadati</taxon>
        <taxon>Bacteroidota</taxon>
        <taxon>Sphingobacteriia</taxon>
        <taxon>Sphingobacteriales</taxon>
        <taxon>Sphingobacteriaceae</taxon>
        <taxon>Pedobacter</taxon>
    </lineage>
</organism>
<name>A0A1H3WGT8_9SPHI</name>
<dbReference type="PRINTS" id="PR00738">
    <property type="entry name" value="GLHYDRLASE20"/>
</dbReference>
<dbReference type="CDD" id="cd06563">
    <property type="entry name" value="GH20_chitobiase-like"/>
    <property type="match status" value="1"/>
</dbReference>
<dbReference type="EC" id="3.2.1.52" evidence="3"/>
<dbReference type="Pfam" id="PF02838">
    <property type="entry name" value="Glyco_hydro_20b"/>
    <property type="match status" value="1"/>
</dbReference>
<dbReference type="PANTHER" id="PTHR22600">
    <property type="entry name" value="BETA-HEXOSAMINIDASE"/>
    <property type="match status" value="1"/>
</dbReference>
<dbReference type="SUPFAM" id="SSF51445">
    <property type="entry name" value="(Trans)glycosidases"/>
    <property type="match status" value="1"/>
</dbReference>
<dbReference type="Gene3D" id="3.30.379.10">
    <property type="entry name" value="Chitobiase/beta-hexosaminidase domain 2-like"/>
    <property type="match status" value="1"/>
</dbReference>
<reference evidence="10 11" key="1">
    <citation type="submission" date="2016-10" db="EMBL/GenBank/DDBJ databases">
        <authorList>
            <person name="de Groot N.N."/>
        </authorList>
    </citation>
    <scope>NUCLEOTIDE SEQUENCE [LARGE SCALE GENOMIC DNA]</scope>
    <source>
        <strain evidence="10 11">DSM 19033</strain>
    </source>
</reference>
<gene>
    <name evidence="10" type="ORF">SAMN05443550_101237</name>
</gene>
<feature type="active site" description="Proton donor" evidence="6">
    <location>
        <position position="343"/>
    </location>
</feature>
<evidence type="ECO:0000259" key="8">
    <source>
        <dbReference type="Pfam" id="PF00728"/>
    </source>
</evidence>
<dbReference type="STRING" id="425514.SAMN05443550_101237"/>
<dbReference type="InterPro" id="IPR017853">
    <property type="entry name" value="GH"/>
</dbReference>